<evidence type="ECO:0000256" key="17">
    <source>
        <dbReference type="HAMAP-Rule" id="MF_01631"/>
    </source>
</evidence>
<dbReference type="EMBL" id="CP047156">
    <property type="protein sequence ID" value="QHC01263.1"/>
    <property type="molecule type" value="Genomic_DNA"/>
</dbReference>
<feature type="binding site" evidence="17">
    <location>
        <position position="409"/>
    </location>
    <ligand>
        <name>acetyl-CoA</name>
        <dbReference type="ChEBI" id="CHEBI:57288"/>
    </ligand>
</feature>
<comment type="pathway">
    <text evidence="17">Bacterial outer membrane biogenesis; LPS lipid A biosynthesis.</text>
</comment>
<feature type="binding site" evidence="17">
    <location>
        <position position="159"/>
    </location>
    <ligand>
        <name>UDP-N-acetyl-alpha-D-glucosamine</name>
        <dbReference type="ChEBI" id="CHEBI:57705"/>
    </ligand>
</feature>
<dbReference type="AlphaFoldDB" id="A0A7L4YQP7"/>
<dbReference type="GO" id="GO:0071555">
    <property type="term" value="P:cell wall organization"/>
    <property type="evidence" value="ECO:0007669"/>
    <property type="project" value="UniProtKB-KW"/>
</dbReference>
<evidence type="ECO:0000256" key="16">
    <source>
        <dbReference type="ARBA" id="ARBA00049628"/>
    </source>
</evidence>
<dbReference type="GO" id="GO:0000902">
    <property type="term" value="P:cell morphogenesis"/>
    <property type="evidence" value="ECO:0007669"/>
    <property type="project" value="UniProtKB-UniRule"/>
</dbReference>
<feature type="binding site" evidence="17">
    <location>
        <begin position="390"/>
        <end position="391"/>
    </location>
    <ligand>
        <name>acetyl-CoA</name>
        <dbReference type="ChEBI" id="CHEBI:57288"/>
    </ligand>
</feature>
<dbReference type="NCBIfam" id="TIGR01173">
    <property type="entry name" value="glmU"/>
    <property type="match status" value="1"/>
</dbReference>
<evidence type="ECO:0000256" key="8">
    <source>
        <dbReference type="ARBA" id="ARBA00022842"/>
    </source>
</evidence>
<name>A0A7L4YQP7_9ACTN</name>
<dbReference type="GO" id="GO:0009252">
    <property type="term" value="P:peptidoglycan biosynthetic process"/>
    <property type="evidence" value="ECO:0007669"/>
    <property type="project" value="UniProtKB-UniRule"/>
</dbReference>
<proteinExistence type="inferred from homology"/>
<dbReference type="EC" id="2.3.1.157" evidence="17"/>
<dbReference type="Pfam" id="PF12804">
    <property type="entry name" value="NTP_transf_3"/>
    <property type="match status" value="1"/>
</dbReference>
<evidence type="ECO:0000256" key="11">
    <source>
        <dbReference type="ARBA" id="ARBA00023268"/>
    </source>
</evidence>
<dbReference type="InterPro" id="IPR029044">
    <property type="entry name" value="Nucleotide-diphossugar_trans"/>
</dbReference>
<evidence type="ECO:0000256" key="13">
    <source>
        <dbReference type="ARBA" id="ARBA00023316"/>
    </source>
</evidence>
<feature type="region of interest" description="Pyrophosphorylase" evidence="17">
    <location>
        <begin position="1"/>
        <end position="234"/>
    </location>
</feature>
<evidence type="ECO:0000256" key="10">
    <source>
        <dbReference type="ARBA" id="ARBA00022984"/>
    </source>
</evidence>
<gene>
    <name evidence="17 19" type="primary">glmU</name>
    <name evidence="19" type="ORF">EK0264_13875</name>
</gene>
<keyword evidence="9 17" id="KW-0133">Cell shape</keyword>
<dbReference type="GO" id="GO:0005737">
    <property type="term" value="C:cytoplasm"/>
    <property type="evidence" value="ECO:0007669"/>
    <property type="project" value="UniProtKB-SubCell"/>
</dbReference>
<dbReference type="GO" id="GO:0003977">
    <property type="term" value="F:UDP-N-acetylglucosamine diphosphorylase activity"/>
    <property type="evidence" value="ECO:0007669"/>
    <property type="project" value="UniProtKB-UniRule"/>
</dbReference>
<protein>
    <recommendedName>
        <fullName evidence="17">Bifunctional protein GlmU</fullName>
    </recommendedName>
    <domain>
        <recommendedName>
            <fullName evidence="17">UDP-N-acetylglucosamine pyrophosphorylase</fullName>
            <ecNumber evidence="17">2.7.7.23</ecNumber>
        </recommendedName>
        <alternativeName>
            <fullName evidence="17">N-acetylglucosamine-1-phosphate uridyltransferase</fullName>
        </alternativeName>
    </domain>
    <domain>
        <recommendedName>
            <fullName evidence="17">Glucosamine-1-phosphate N-acetyltransferase</fullName>
            <ecNumber evidence="17">2.3.1.157</ecNumber>
        </recommendedName>
    </domain>
</protein>
<evidence type="ECO:0000256" key="15">
    <source>
        <dbReference type="ARBA" id="ARBA00048493"/>
    </source>
</evidence>
<dbReference type="EC" id="2.7.7.23" evidence="17"/>
<feature type="binding site" evidence="17">
    <location>
        <position position="25"/>
    </location>
    <ligand>
        <name>UDP-N-acetyl-alpha-D-glucosamine</name>
        <dbReference type="ChEBI" id="CHEBI:57705"/>
    </ligand>
</feature>
<dbReference type="PANTHER" id="PTHR43584:SF3">
    <property type="entry name" value="BIFUNCTIONAL PROTEIN GLMU"/>
    <property type="match status" value="1"/>
</dbReference>
<dbReference type="PANTHER" id="PTHR43584">
    <property type="entry name" value="NUCLEOTIDYL TRANSFERASE"/>
    <property type="match status" value="1"/>
</dbReference>
<feature type="binding site" evidence="17">
    <location>
        <position position="174"/>
    </location>
    <ligand>
        <name>UDP-N-acetyl-alpha-D-glucosamine</name>
        <dbReference type="ChEBI" id="CHEBI:57705"/>
    </ligand>
</feature>
<dbReference type="HAMAP" id="MF_01631">
    <property type="entry name" value="GlmU"/>
    <property type="match status" value="1"/>
</dbReference>
<feature type="binding site" evidence="17">
    <location>
        <position position="232"/>
    </location>
    <ligand>
        <name>Mg(2+)</name>
        <dbReference type="ChEBI" id="CHEBI:18420"/>
    </ligand>
</feature>
<evidence type="ECO:0000259" key="18">
    <source>
        <dbReference type="Pfam" id="PF12804"/>
    </source>
</evidence>
<dbReference type="SUPFAM" id="SSF53448">
    <property type="entry name" value="Nucleotide-diphospho-sugar transferases"/>
    <property type="match status" value="1"/>
</dbReference>
<comment type="caution">
    <text evidence="17">Lacks conserved residue(s) required for the propagation of feature annotation.</text>
</comment>
<keyword evidence="11 17" id="KW-0511">Multifunctional enzyme</keyword>
<sequence>MSGAPTAVIVLAAGQGTRMKSSRPKVLHEIGGRSLVGHVLHAAAPLQARETVVVVGAGRDQVEAHLAERFPTARTAVQAEQLGSGHATRIAMEALPEHSGTVVVLNGDAPLLTEQTLAALVAAHDAEGNAMTVLSAEVPSPHGLGRIVRDGGSVTAIVEQKDADDQVAAITEINAGIYVFDGARLAEIMGSFSRDNAQGEEYITEALTLLLERGAQVGAHIAASYEETLGCNDRIELSERGRQLNDRILRRWMAEGVTVVDPLTTWIDADVELARDVTLLPGVHLAGATKVDEGATIGPDSTIRDTEIGAGATVSRTEALLAVVGPGASVGPFAYLRPKSMLGEGGKIGTFVETKNADIGAGSKVPHLTYVGDATIGVDTNIGASSVFVNYNGVTKSHTTIGSHCRLGSDTMYVAPVTIGDGAYSGASTVIRDDVPPGALAVSAGAQHNVLGWVRKNRPGTAAAEAAAAAEDNAPESEA</sequence>
<accession>A0A7L4YQP7</accession>
<dbReference type="RefSeq" id="WP_159546400.1">
    <property type="nucleotide sequence ID" value="NZ_CP047156.1"/>
</dbReference>
<comment type="similarity">
    <text evidence="2 17">In the N-terminal section; belongs to the N-acetylglucosamine-1-phosphate uridyltransferase family.</text>
</comment>
<keyword evidence="7 17" id="KW-0677">Repeat</keyword>
<reference evidence="19 20" key="1">
    <citation type="journal article" date="2018" name="Int. J. Syst. Evol. Microbiol.">
        <title>Epidermidibacterium keratini gen. nov., sp. nov., a member of the family Sporichthyaceae, isolated from keratin epidermis.</title>
        <authorList>
            <person name="Lee D.G."/>
            <person name="Trujillo M.E."/>
            <person name="Kang S."/>
            <person name="Nam J.J."/>
            <person name="Kim Y.J."/>
        </authorList>
    </citation>
    <scope>NUCLEOTIDE SEQUENCE [LARGE SCALE GENOMIC DNA]</scope>
    <source>
        <strain evidence="19 20">EPI-7</strain>
    </source>
</reference>
<evidence type="ECO:0000313" key="19">
    <source>
        <dbReference type="EMBL" id="QHC01263.1"/>
    </source>
</evidence>
<comment type="subcellular location">
    <subcellularLocation>
        <location evidence="17">Cytoplasm</location>
    </subcellularLocation>
</comment>
<feature type="binding site" evidence="17">
    <location>
        <begin position="11"/>
        <end position="14"/>
    </location>
    <ligand>
        <name>UDP-N-acetyl-alpha-D-glucosamine</name>
        <dbReference type="ChEBI" id="CHEBI:57705"/>
    </ligand>
</feature>
<dbReference type="InterPro" id="IPR011004">
    <property type="entry name" value="Trimer_LpxA-like_sf"/>
</dbReference>
<evidence type="ECO:0000256" key="4">
    <source>
        <dbReference type="ARBA" id="ARBA00022679"/>
    </source>
</evidence>
<dbReference type="UniPathway" id="UPA00973"/>
<dbReference type="InterPro" id="IPR025877">
    <property type="entry name" value="MobA-like_NTP_Trfase"/>
</dbReference>
<feature type="binding site" evidence="17">
    <location>
        <position position="384"/>
    </location>
    <ligand>
        <name>acetyl-CoA</name>
        <dbReference type="ChEBI" id="CHEBI:57288"/>
    </ligand>
</feature>
<comment type="catalytic activity">
    <reaction evidence="15 17">
        <text>N-acetyl-alpha-D-glucosamine 1-phosphate + UTP + H(+) = UDP-N-acetyl-alpha-D-glucosamine + diphosphate</text>
        <dbReference type="Rhea" id="RHEA:13509"/>
        <dbReference type="ChEBI" id="CHEBI:15378"/>
        <dbReference type="ChEBI" id="CHEBI:33019"/>
        <dbReference type="ChEBI" id="CHEBI:46398"/>
        <dbReference type="ChEBI" id="CHEBI:57705"/>
        <dbReference type="ChEBI" id="CHEBI:57776"/>
        <dbReference type="EC" id="2.7.7.23"/>
    </reaction>
</comment>
<dbReference type="InParanoid" id="A0A7L4YQP7"/>
<comment type="pathway">
    <text evidence="17">Nucleotide-sugar biosynthesis; UDP-N-acetyl-alpha-D-glucosamine biosynthesis; UDP-N-acetyl-alpha-D-glucosamine from N-acetyl-alpha-D-glucosamine 1-phosphate: step 1/1.</text>
</comment>
<evidence type="ECO:0000256" key="14">
    <source>
        <dbReference type="ARBA" id="ARBA00048247"/>
    </source>
</evidence>
<dbReference type="GO" id="GO:0009245">
    <property type="term" value="P:lipid A biosynthetic process"/>
    <property type="evidence" value="ECO:0007669"/>
    <property type="project" value="UniProtKB-UniRule"/>
</dbReference>
<dbReference type="InterPro" id="IPR005882">
    <property type="entry name" value="Bifunctional_GlmU"/>
</dbReference>
<dbReference type="InterPro" id="IPR050065">
    <property type="entry name" value="GlmU-like"/>
</dbReference>
<dbReference type="GO" id="GO:0016020">
    <property type="term" value="C:membrane"/>
    <property type="evidence" value="ECO:0007669"/>
    <property type="project" value="GOC"/>
</dbReference>
<evidence type="ECO:0000256" key="2">
    <source>
        <dbReference type="ARBA" id="ARBA00007947"/>
    </source>
</evidence>
<keyword evidence="3 17" id="KW-0963">Cytoplasm</keyword>
<feature type="binding site" evidence="17">
    <location>
        <position position="381"/>
    </location>
    <ligand>
        <name>UDP-N-acetyl-alpha-D-glucosamine</name>
        <dbReference type="ChEBI" id="CHEBI:57705"/>
    </ligand>
</feature>
<organism evidence="19 20">
    <name type="scientific">Epidermidibacterium keratini</name>
    <dbReference type="NCBI Taxonomy" id="1891644"/>
    <lineage>
        <taxon>Bacteria</taxon>
        <taxon>Bacillati</taxon>
        <taxon>Actinomycetota</taxon>
        <taxon>Actinomycetes</taxon>
        <taxon>Sporichthyales</taxon>
        <taxon>Sporichthyaceae</taxon>
        <taxon>Epidermidibacterium</taxon>
    </lineage>
</organism>
<evidence type="ECO:0000256" key="9">
    <source>
        <dbReference type="ARBA" id="ARBA00022960"/>
    </source>
</evidence>
<evidence type="ECO:0000256" key="1">
    <source>
        <dbReference type="ARBA" id="ARBA00007707"/>
    </source>
</evidence>
<feature type="binding site" evidence="17">
    <location>
        <position position="427"/>
    </location>
    <ligand>
        <name>acetyl-CoA</name>
        <dbReference type="ChEBI" id="CHEBI:57288"/>
    </ligand>
</feature>
<keyword evidence="20" id="KW-1185">Reference proteome</keyword>
<comment type="cofactor">
    <cofactor evidence="17">
        <name>Mg(2+)</name>
        <dbReference type="ChEBI" id="CHEBI:18420"/>
    </cofactor>
    <text evidence="17">Binds 1 Mg(2+) ion per subunit.</text>
</comment>
<keyword evidence="10 17" id="KW-0573">Peptidoglycan synthesis</keyword>
<evidence type="ECO:0000256" key="12">
    <source>
        <dbReference type="ARBA" id="ARBA00023315"/>
    </source>
</evidence>
<feature type="binding site" evidence="17">
    <location>
        <position position="370"/>
    </location>
    <ligand>
        <name>UDP-N-acetyl-alpha-D-glucosamine</name>
        <dbReference type="ChEBI" id="CHEBI:57705"/>
    </ligand>
</feature>
<feature type="active site" description="Proton acceptor" evidence="17">
    <location>
        <position position="367"/>
    </location>
</feature>
<evidence type="ECO:0000256" key="6">
    <source>
        <dbReference type="ARBA" id="ARBA00022723"/>
    </source>
</evidence>
<dbReference type="InterPro" id="IPR038009">
    <property type="entry name" value="GlmU_C_LbH"/>
</dbReference>
<comment type="pathway">
    <text evidence="17">Nucleotide-sugar biosynthesis; UDP-N-acetyl-alpha-D-glucosamine biosynthesis; N-acetyl-alpha-D-glucosamine 1-phosphate from alpha-D-glucosamine 6-phosphate (route II): step 2/2.</text>
</comment>
<dbReference type="Gene3D" id="3.90.550.10">
    <property type="entry name" value="Spore Coat Polysaccharide Biosynthesis Protein SpsA, Chain A"/>
    <property type="match status" value="1"/>
</dbReference>
<dbReference type="CDD" id="cd02540">
    <property type="entry name" value="GT2_GlmU_N_bac"/>
    <property type="match status" value="1"/>
</dbReference>
<feature type="region of interest" description="N-acetyltransferase" evidence="17">
    <location>
        <begin position="256"/>
        <end position="479"/>
    </location>
</feature>
<comment type="subunit">
    <text evidence="17">Homotrimer.</text>
</comment>
<dbReference type="Proteomes" id="UP000463857">
    <property type="component" value="Chromosome"/>
</dbReference>
<comment type="function">
    <text evidence="16 17">Catalyzes the last two sequential reactions in the de novo biosynthetic pathway for UDP-N-acetylglucosamine (UDP-GlcNAc). The C-terminal domain catalyzes the transfer of acetyl group from acetyl coenzyme A to glucosamine-1-phosphate (GlcN-1-P) to produce N-acetylglucosamine-1-phosphate (GlcNAc-1-P), which is converted into UDP-GlcNAc by the transfer of uridine 5-monophosphate (from uridine 5-triphosphate), a reaction catalyzed by the N-terminal domain.</text>
</comment>
<dbReference type="SUPFAM" id="SSF51161">
    <property type="entry name" value="Trimeric LpxA-like enzymes"/>
    <property type="match status" value="1"/>
</dbReference>
<keyword evidence="6 17" id="KW-0479">Metal-binding</keyword>
<keyword evidence="5 17" id="KW-0548">Nucleotidyltransferase</keyword>
<keyword evidence="8 17" id="KW-0460">Magnesium</keyword>
<feature type="binding site" evidence="17">
    <location>
        <position position="355"/>
    </location>
    <ligand>
        <name>UDP-N-acetyl-alpha-D-glucosamine</name>
        <dbReference type="ChEBI" id="CHEBI:57705"/>
    </ligand>
</feature>
<keyword evidence="4 17" id="KW-0808">Transferase</keyword>
<feature type="region of interest" description="Linker" evidence="17">
    <location>
        <begin position="235"/>
        <end position="255"/>
    </location>
</feature>
<dbReference type="GO" id="GO:0006048">
    <property type="term" value="P:UDP-N-acetylglucosamine biosynthetic process"/>
    <property type="evidence" value="ECO:0007669"/>
    <property type="project" value="UniProtKB-UniPathway"/>
</dbReference>
<feature type="domain" description="MobA-like NTP transferase" evidence="18">
    <location>
        <begin position="8"/>
        <end position="137"/>
    </location>
</feature>
<dbReference type="GO" id="GO:0019134">
    <property type="term" value="F:glucosamine-1-phosphate N-acetyltransferase activity"/>
    <property type="evidence" value="ECO:0007669"/>
    <property type="project" value="UniProtKB-UniRule"/>
</dbReference>
<dbReference type="GO" id="GO:0000287">
    <property type="term" value="F:magnesium ion binding"/>
    <property type="evidence" value="ECO:0007669"/>
    <property type="project" value="UniProtKB-UniRule"/>
</dbReference>
<dbReference type="NCBIfam" id="NF010932">
    <property type="entry name" value="PRK14352.1"/>
    <property type="match status" value="1"/>
</dbReference>
<evidence type="ECO:0000256" key="7">
    <source>
        <dbReference type="ARBA" id="ARBA00022737"/>
    </source>
</evidence>
<dbReference type="OrthoDB" id="9775031at2"/>
<dbReference type="GO" id="GO:0008360">
    <property type="term" value="P:regulation of cell shape"/>
    <property type="evidence" value="ECO:0007669"/>
    <property type="project" value="UniProtKB-KW"/>
</dbReference>
<dbReference type="FunCoup" id="A0A7L4YQP7">
    <property type="interactions" value="74"/>
</dbReference>
<keyword evidence="13 17" id="KW-0961">Cell wall biogenesis/degradation</keyword>
<evidence type="ECO:0000313" key="20">
    <source>
        <dbReference type="Proteomes" id="UP000463857"/>
    </source>
</evidence>
<evidence type="ECO:0000256" key="3">
    <source>
        <dbReference type="ARBA" id="ARBA00022490"/>
    </source>
</evidence>
<feature type="binding site" evidence="17">
    <location>
        <position position="145"/>
    </location>
    <ligand>
        <name>UDP-N-acetyl-alpha-D-glucosamine</name>
        <dbReference type="ChEBI" id="CHEBI:57705"/>
    </ligand>
</feature>
<dbReference type="KEGG" id="eke:EK0264_13875"/>
<evidence type="ECO:0000256" key="5">
    <source>
        <dbReference type="ARBA" id="ARBA00022695"/>
    </source>
</evidence>
<dbReference type="Gene3D" id="2.160.10.10">
    <property type="entry name" value="Hexapeptide repeat proteins"/>
    <property type="match status" value="1"/>
</dbReference>
<comment type="similarity">
    <text evidence="1 17">In the C-terminal section; belongs to the transferase hexapeptide repeat family.</text>
</comment>
<keyword evidence="12 17" id="KW-0012">Acyltransferase</keyword>
<comment type="catalytic activity">
    <reaction evidence="14 17">
        <text>alpha-D-glucosamine 1-phosphate + acetyl-CoA = N-acetyl-alpha-D-glucosamine 1-phosphate + CoA + H(+)</text>
        <dbReference type="Rhea" id="RHEA:13725"/>
        <dbReference type="ChEBI" id="CHEBI:15378"/>
        <dbReference type="ChEBI" id="CHEBI:57287"/>
        <dbReference type="ChEBI" id="CHEBI:57288"/>
        <dbReference type="ChEBI" id="CHEBI:57776"/>
        <dbReference type="ChEBI" id="CHEBI:58516"/>
        <dbReference type="EC" id="2.3.1.157"/>
    </reaction>
</comment>
<dbReference type="CDD" id="cd03353">
    <property type="entry name" value="LbH_GlmU_C"/>
    <property type="match status" value="1"/>
</dbReference>
<feature type="binding site" evidence="17">
    <location>
        <position position="78"/>
    </location>
    <ligand>
        <name>UDP-N-acetyl-alpha-D-glucosamine</name>
        <dbReference type="ChEBI" id="CHEBI:57705"/>
    </ligand>
</feature>
<feature type="binding site" evidence="17">
    <location>
        <position position="232"/>
    </location>
    <ligand>
        <name>UDP-N-acetyl-alpha-D-glucosamine</name>
        <dbReference type="ChEBI" id="CHEBI:57705"/>
    </ligand>
</feature>
<feature type="binding site" evidence="17">
    <location>
        <position position="108"/>
    </location>
    <ligand>
        <name>Mg(2+)</name>
        <dbReference type="ChEBI" id="CHEBI:18420"/>
    </ligand>
</feature>
<dbReference type="UniPathway" id="UPA00113">
    <property type="reaction ID" value="UER00532"/>
</dbReference>
<feature type="binding site" evidence="17">
    <location>
        <position position="337"/>
    </location>
    <ligand>
        <name>UDP-N-acetyl-alpha-D-glucosamine</name>
        <dbReference type="ChEBI" id="CHEBI:57705"/>
    </ligand>
</feature>